<comment type="caution">
    <text evidence="7">The sequence shown here is derived from an EMBL/GenBank/DDBJ whole genome shotgun (WGS) entry which is preliminary data.</text>
</comment>
<reference evidence="7 8" key="1">
    <citation type="submission" date="2019-02" db="EMBL/GenBank/DDBJ databases">
        <authorList>
            <consortium name="Pathogen Informatics"/>
        </authorList>
    </citation>
    <scope>NUCLEOTIDE SEQUENCE [LARGE SCALE GENOMIC DNA]</scope>
    <source>
        <strain evidence="7 8">3012STDY6756503</strain>
    </source>
</reference>
<dbReference type="Pfam" id="PF00294">
    <property type="entry name" value="PfkB"/>
    <property type="match status" value="1"/>
</dbReference>
<name>A0ABD7V6F6_9ACTN</name>
<dbReference type="CDD" id="cd01167">
    <property type="entry name" value="bac_FRK"/>
    <property type="match status" value="1"/>
</dbReference>
<dbReference type="InterPro" id="IPR002173">
    <property type="entry name" value="Carboh/pur_kinase_PfkB_CS"/>
</dbReference>
<dbReference type="EC" id="2.7.1.-" evidence="7"/>
<sequence length="317" mass="33029">MPMREIVVCGEALVDVVEQRAPDAPNDGTLAPLRPVLGGGPFNTAITLGRLGSAVSLLSAVSTDTYGDAIVGALQSAGVGTSLLQRRPEPTSLALATIGDDGSARYTFYVEGTADRRVADPGGLPPTVRAVTFGTLSLVLEPGASAYEALMRRCHDEGRLVVLDPNIRAAVIDDADAYRRRFRRWLPFVDVLKLSDEDAAWLGEGAAGSSASQWLEEGVAAVVTTCGSAGISVTTPDREITVPACAVEVADTIGAGDSVLGGIVHQLDRLGALSPDSVRALDISRWRDVAEFAAQVAAITVSRPGADPPWASELRSG</sequence>
<dbReference type="Proteomes" id="UP000360750">
    <property type="component" value="Unassembled WGS sequence"/>
</dbReference>
<evidence type="ECO:0000256" key="5">
    <source>
        <dbReference type="ARBA" id="ARBA00022840"/>
    </source>
</evidence>
<protein>
    <submittedName>
        <fullName evidence="7">Uncharacterized sugar kinase ydjH</fullName>
        <ecNumber evidence="7">2.7.1.-</ecNumber>
    </submittedName>
</protein>
<comment type="similarity">
    <text evidence="1">Belongs to the carbohydrate kinase PfkB family.</text>
</comment>
<dbReference type="EMBL" id="CAACYD010000007">
    <property type="protein sequence ID" value="VFA89983.1"/>
    <property type="molecule type" value="Genomic_DNA"/>
</dbReference>
<dbReference type="InterPro" id="IPR029056">
    <property type="entry name" value="Ribokinase-like"/>
</dbReference>
<dbReference type="InterPro" id="IPR050306">
    <property type="entry name" value="PfkB_Carbo_kinase"/>
</dbReference>
<keyword evidence="3" id="KW-0547">Nucleotide-binding</keyword>
<evidence type="ECO:0000259" key="6">
    <source>
        <dbReference type="Pfam" id="PF00294"/>
    </source>
</evidence>
<keyword evidence="5" id="KW-0067">ATP-binding</keyword>
<gene>
    <name evidence="7" type="primary">ydjH</name>
    <name evidence="7" type="ORF">NCTC8139_03561</name>
</gene>
<dbReference type="PROSITE" id="PS00584">
    <property type="entry name" value="PFKB_KINASES_2"/>
    <property type="match status" value="1"/>
</dbReference>
<dbReference type="PANTHER" id="PTHR43085:SF1">
    <property type="entry name" value="PSEUDOURIDINE KINASE-RELATED"/>
    <property type="match status" value="1"/>
</dbReference>
<organism evidence="7 8">
    <name type="scientific">Gordonia paraffinivorans</name>
    <dbReference type="NCBI Taxonomy" id="175628"/>
    <lineage>
        <taxon>Bacteria</taxon>
        <taxon>Bacillati</taxon>
        <taxon>Actinomycetota</taxon>
        <taxon>Actinomycetes</taxon>
        <taxon>Mycobacteriales</taxon>
        <taxon>Gordoniaceae</taxon>
        <taxon>Gordonia</taxon>
    </lineage>
</organism>
<dbReference type="InterPro" id="IPR011611">
    <property type="entry name" value="PfkB_dom"/>
</dbReference>
<dbReference type="GO" id="GO:0016301">
    <property type="term" value="F:kinase activity"/>
    <property type="evidence" value="ECO:0007669"/>
    <property type="project" value="UniProtKB-KW"/>
</dbReference>
<evidence type="ECO:0000256" key="4">
    <source>
        <dbReference type="ARBA" id="ARBA00022777"/>
    </source>
</evidence>
<dbReference type="Gene3D" id="3.40.1190.20">
    <property type="match status" value="1"/>
</dbReference>
<evidence type="ECO:0000256" key="1">
    <source>
        <dbReference type="ARBA" id="ARBA00010688"/>
    </source>
</evidence>
<evidence type="ECO:0000313" key="8">
    <source>
        <dbReference type="Proteomes" id="UP000360750"/>
    </source>
</evidence>
<keyword evidence="4 7" id="KW-0418">Kinase</keyword>
<feature type="domain" description="Carbohydrate kinase PfkB" evidence="6">
    <location>
        <begin position="3"/>
        <end position="309"/>
    </location>
</feature>
<proteinExistence type="inferred from homology"/>
<keyword evidence="2 7" id="KW-0808">Transferase</keyword>
<dbReference type="AlphaFoldDB" id="A0ABD7V6F6"/>
<evidence type="ECO:0000256" key="2">
    <source>
        <dbReference type="ARBA" id="ARBA00022679"/>
    </source>
</evidence>
<accession>A0ABD7V6F6</accession>
<dbReference type="PANTHER" id="PTHR43085">
    <property type="entry name" value="HEXOKINASE FAMILY MEMBER"/>
    <property type="match status" value="1"/>
</dbReference>
<evidence type="ECO:0000256" key="3">
    <source>
        <dbReference type="ARBA" id="ARBA00022741"/>
    </source>
</evidence>
<dbReference type="SUPFAM" id="SSF53613">
    <property type="entry name" value="Ribokinase-like"/>
    <property type="match status" value="1"/>
</dbReference>
<dbReference type="GO" id="GO:0005524">
    <property type="term" value="F:ATP binding"/>
    <property type="evidence" value="ECO:0007669"/>
    <property type="project" value="UniProtKB-KW"/>
</dbReference>
<evidence type="ECO:0000313" key="7">
    <source>
        <dbReference type="EMBL" id="VFA89983.1"/>
    </source>
</evidence>